<evidence type="ECO:0000256" key="1">
    <source>
        <dbReference type="SAM" id="MobiDB-lite"/>
    </source>
</evidence>
<dbReference type="Proteomes" id="UP000604661">
    <property type="component" value="Unassembled WGS sequence"/>
</dbReference>
<name>A0ABR8EV47_NOSLI</name>
<evidence type="ECO:0000313" key="2">
    <source>
        <dbReference type="EMBL" id="MBD2560500.1"/>
    </source>
</evidence>
<proteinExistence type="predicted"/>
<gene>
    <name evidence="2" type="ORF">H6G95_07680</name>
</gene>
<comment type="caution">
    <text evidence="2">The sequence shown here is derived from an EMBL/GenBank/DDBJ whole genome shotgun (WGS) entry which is preliminary data.</text>
</comment>
<feature type="compositionally biased region" description="Basic and acidic residues" evidence="1">
    <location>
        <begin position="30"/>
        <end position="40"/>
    </location>
</feature>
<reference evidence="2 3" key="1">
    <citation type="journal article" date="2020" name="ISME J.">
        <title>Comparative genomics reveals insights into cyanobacterial evolution and habitat adaptation.</title>
        <authorList>
            <person name="Chen M.Y."/>
            <person name="Teng W.K."/>
            <person name="Zhao L."/>
            <person name="Hu C.X."/>
            <person name="Zhou Y.K."/>
            <person name="Han B.P."/>
            <person name="Song L.R."/>
            <person name="Shu W.S."/>
        </authorList>
    </citation>
    <scope>NUCLEOTIDE SEQUENCE [LARGE SCALE GENOMIC DNA]</scope>
    <source>
        <strain evidence="2 3">FACHB-391</strain>
    </source>
</reference>
<protein>
    <submittedName>
        <fullName evidence="2">Uncharacterized protein</fullName>
    </submittedName>
</protein>
<keyword evidence="3" id="KW-1185">Reference proteome</keyword>
<organism evidence="2 3">
    <name type="scientific">Nostoc linckia FACHB-391</name>
    <dbReference type="NCBI Taxonomy" id="2692906"/>
    <lineage>
        <taxon>Bacteria</taxon>
        <taxon>Bacillati</taxon>
        <taxon>Cyanobacteriota</taxon>
        <taxon>Cyanophyceae</taxon>
        <taxon>Nostocales</taxon>
        <taxon>Nostocaceae</taxon>
        <taxon>Nostoc</taxon>
    </lineage>
</organism>
<accession>A0ABR8EV47</accession>
<sequence>MKSRSISNSHQKILLKNYTVTTKATKAQALKKDTSRHNQDPRYTTNKLETRLV</sequence>
<feature type="region of interest" description="Disordered" evidence="1">
    <location>
        <begin position="26"/>
        <end position="53"/>
    </location>
</feature>
<dbReference type="EMBL" id="JACJTE010000006">
    <property type="protein sequence ID" value="MBD2560500.1"/>
    <property type="molecule type" value="Genomic_DNA"/>
</dbReference>
<evidence type="ECO:0000313" key="3">
    <source>
        <dbReference type="Proteomes" id="UP000604661"/>
    </source>
</evidence>